<dbReference type="Proteomes" id="UP000321570">
    <property type="component" value="Unassembled WGS sequence"/>
</dbReference>
<sequence>MTFEWTSMQDPLIFNDSLVYISIEGEKCRAAGREIGSNCKNESDGKHLEIMVNDVTNGKALVIGSGQIFISFAPFIPKCEFEQPKEGTVCCINADLCLFVVRRSLRGILKNCRLC</sequence>
<name>A0A564YX69_HYMDI</name>
<reference evidence="2 3" key="1">
    <citation type="submission" date="2019-07" db="EMBL/GenBank/DDBJ databases">
        <authorList>
            <person name="Jastrzebski P J."/>
            <person name="Paukszto L."/>
            <person name="Jastrzebski P J."/>
        </authorList>
    </citation>
    <scope>NUCLEOTIDE SEQUENCE [LARGE SCALE GENOMIC DNA]</scope>
    <source>
        <strain evidence="2 3">WMS-il1</strain>
    </source>
</reference>
<evidence type="ECO:0000313" key="2">
    <source>
        <dbReference type="EMBL" id="VUZ51303.1"/>
    </source>
</evidence>
<organism evidence="2 3">
    <name type="scientific">Hymenolepis diminuta</name>
    <name type="common">Rat tapeworm</name>
    <dbReference type="NCBI Taxonomy" id="6216"/>
    <lineage>
        <taxon>Eukaryota</taxon>
        <taxon>Metazoa</taxon>
        <taxon>Spiralia</taxon>
        <taxon>Lophotrochozoa</taxon>
        <taxon>Platyhelminthes</taxon>
        <taxon>Cestoda</taxon>
        <taxon>Eucestoda</taxon>
        <taxon>Cyclophyllidea</taxon>
        <taxon>Hymenolepididae</taxon>
        <taxon>Hymenolepis</taxon>
    </lineage>
</organism>
<proteinExistence type="predicted"/>
<accession>A0A564YX69</accession>
<dbReference type="Pfam" id="PF18997">
    <property type="entry name" value="DUF5727"/>
    <property type="match status" value="1"/>
</dbReference>
<dbReference type="AlphaFoldDB" id="A0A564YX69"/>
<dbReference type="EMBL" id="CABIJS010000437">
    <property type="protein sequence ID" value="VUZ51303.1"/>
    <property type="molecule type" value="Genomic_DNA"/>
</dbReference>
<protein>
    <recommendedName>
        <fullName evidence="1">DUF5727 domain-containing protein</fullName>
    </recommendedName>
</protein>
<evidence type="ECO:0000313" key="3">
    <source>
        <dbReference type="Proteomes" id="UP000321570"/>
    </source>
</evidence>
<feature type="domain" description="DUF5727" evidence="1">
    <location>
        <begin position="21"/>
        <end position="90"/>
    </location>
</feature>
<evidence type="ECO:0000259" key="1">
    <source>
        <dbReference type="Pfam" id="PF18997"/>
    </source>
</evidence>
<dbReference type="InterPro" id="IPR043785">
    <property type="entry name" value="DUF5727"/>
</dbReference>
<gene>
    <name evidence="2" type="ORF">WMSIL1_LOCUS10030</name>
</gene>
<keyword evidence="3" id="KW-1185">Reference proteome</keyword>